<feature type="domain" description="Nucleoside phosphorylase" evidence="1">
    <location>
        <begin position="158"/>
        <end position="378"/>
    </location>
</feature>
<dbReference type="Proteomes" id="UP001595885">
    <property type="component" value="Unassembled WGS sequence"/>
</dbReference>
<dbReference type="InterPro" id="IPR035994">
    <property type="entry name" value="Nucleoside_phosphorylase_sf"/>
</dbReference>
<dbReference type="PANTHER" id="PTHR46832:SF1">
    <property type="entry name" value="5'-METHYLTHIOADENOSINE_S-ADENOSYLHOMOCYSTEINE NUCLEOSIDASE"/>
    <property type="match status" value="1"/>
</dbReference>
<evidence type="ECO:0000259" key="1">
    <source>
        <dbReference type="Pfam" id="PF01048"/>
    </source>
</evidence>
<gene>
    <name evidence="2" type="ORF">ACFO3U_01075</name>
</gene>
<proteinExistence type="predicted"/>
<accession>A0ABV9P2S0</accession>
<sequence length="400" mass="45837">MSSQEVILFVFDQKEHYEKNLNNLGKDSFKKTIRIDSLSSFERELNLLDKEAQIHLVVHIFYSDNIAGIQQFISSGIRENYPLLDTRFISDGTTSIINEKISEKEFSSIDKDYIEKRLQKYFSVRPSIESEEVKISKVKEHLKLENNQIDYNFDDVNYVIITALEQDEMEKVLPLIQTLKTIENNKHLIELGFFKSSPDKKVIYASQINTGMVDAAILATELICRYNPKFLIMTGVMGGKPKDTLIGDVIISKKVFTIDKGKLTEEDFKREIESVSTESSYTTKIERDKKKIIDFIKEKDEINNTEVNIHCEPVACVRSVIDRKGFFKDDILTVDRKTIGLEMEGYGIARACQIVNNGQTTPLIIKSVMDNTQRKTDGAKKLAAWTSAKVLEYIIKNDII</sequence>
<dbReference type="RefSeq" id="WP_379737594.1">
    <property type="nucleotide sequence ID" value="NZ_JBHSGW010000001.1"/>
</dbReference>
<name>A0ABV9P2S0_9FLAO</name>
<evidence type="ECO:0000313" key="2">
    <source>
        <dbReference type="EMBL" id="MFC4738579.1"/>
    </source>
</evidence>
<keyword evidence="3" id="KW-1185">Reference proteome</keyword>
<protein>
    <recommendedName>
        <fullName evidence="1">Nucleoside phosphorylase domain-containing protein</fullName>
    </recommendedName>
</protein>
<evidence type="ECO:0000313" key="3">
    <source>
        <dbReference type="Proteomes" id="UP001595885"/>
    </source>
</evidence>
<comment type="caution">
    <text evidence="2">The sequence shown here is derived from an EMBL/GenBank/DDBJ whole genome shotgun (WGS) entry which is preliminary data.</text>
</comment>
<dbReference type="InterPro" id="IPR000845">
    <property type="entry name" value="Nucleoside_phosphorylase_d"/>
</dbReference>
<dbReference type="Gene3D" id="3.40.50.1580">
    <property type="entry name" value="Nucleoside phosphorylase domain"/>
    <property type="match status" value="1"/>
</dbReference>
<dbReference type="EMBL" id="JBHSGW010000001">
    <property type="protein sequence ID" value="MFC4738579.1"/>
    <property type="molecule type" value="Genomic_DNA"/>
</dbReference>
<reference evidence="3" key="1">
    <citation type="journal article" date="2019" name="Int. J. Syst. Evol. Microbiol.">
        <title>The Global Catalogue of Microorganisms (GCM) 10K type strain sequencing project: providing services to taxonomists for standard genome sequencing and annotation.</title>
        <authorList>
            <consortium name="The Broad Institute Genomics Platform"/>
            <consortium name="The Broad Institute Genome Sequencing Center for Infectious Disease"/>
            <person name="Wu L."/>
            <person name="Ma J."/>
        </authorList>
    </citation>
    <scope>NUCLEOTIDE SEQUENCE [LARGE SCALE GENOMIC DNA]</scope>
    <source>
        <strain evidence="3">CCUG 50349</strain>
    </source>
</reference>
<organism evidence="2 3">
    <name type="scientific">Flavobacterium ponti</name>
    <dbReference type="NCBI Taxonomy" id="665133"/>
    <lineage>
        <taxon>Bacteria</taxon>
        <taxon>Pseudomonadati</taxon>
        <taxon>Bacteroidota</taxon>
        <taxon>Flavobacteriia</taxon>
        <taxon>Flavobacteriales</taxon>
        <taxon>Flavobacteriaceae</taxon>
        <taxon>Flavobacterium</taxon>
    </lineage>
</organism>
<dbReference type="PANTHER" id="PTHR46832">
    <property type="entry name" value="5'-METHYLTHIOADENOSINE/S-ADENOSYLHOMOCYSTEINE NUCLEOSIDASE"/>
    <property type="match status" value="1"/>
</dbReference>
<dbReference type="SUPFAM" id="SSF53167">
    <property type="entry name" value="Purine and uridine phosphorylases"/>
    <property type="match status" value="1"/>
</dbReference>
<dbReference type="Pfam" id="PF01048">
    <property type="entry name" value="PNP_UDP_1"/>
    <property type="match status" value="1"/>
</dbReference>